<dbReference type="GO" id="GO:0032259">
    <property type="term" value="P:methylation"/>
    <property type="evidence" value="ECO:0007669"/>
    <property type="project" value="UniProtKB-KW"/>
</dbReference>
<dbReference type="Proteomes" id="UP001357223">
    <property type="component" value="Chromosome"/>
</dbReference>
<sequence length="259" mass="29678">MNNHRITDQWDANLYDNKHAFVSKLGSDLIDLLAPQKGEDILDLGCGTGDLAMKLFDFGANVTGVDQSENMIHTAKNKYPFIQFIVQDAVNLNYHHEFDAVFSNATLHWVKPPKQALQGIFNGLKHGGRFVAEFGAKGNVKTITDEIIKAIKRFGFEYKMEHFPWYYPSSGEYTSLMEEVGFEVVFAQLFERPTSLEGEYGLKNWIEMFGNSLFEGIPETSKREIITNVEQRLMPDLYNQEAQCWVADYKRIRVIGMKK</sequence>
<dbReference type="GO" id="GO:0008168">
    <property type="term" value="F:methyltransferase activity"/>
    <property type="evidence" value="ECO:0007669"/>
    <property type="project" value="UniProtKB-KW"/>
</dbReference>
<dbReference type="CDD" id="cd02440">
    <property type="entry name" value="AdoMet_MTases"/>
    <property type="match status" value="1"/>
</dbReference>
<proteinExistence type="predicted"/>
<gene>
    <name evidence="2" type="ORF">R4Z09_19775</name>
</gene>
<dbReference type="InterPro" id="IPR013216">
    <property type="entry name" value="Methyltransf_11"/>
</dbReference>
<keyword evidence="3" id="KW-1185">Reference proteome</keyword>
<organism evidence="2 3">
    <name type="scientific">Niallia oryzisoli</name>
    <dbReference type="NCBI Taxonomy" id="1737571"/>
    <lineage>
        <taxon>Bacteria</taxon>
        <taxon>Bacillati</taxon>
        <taxon>Bacillota</taxon>
        <taxon>Bacilli</taxon>
        <taxon>Bacillales</taxon>
        <taxon>Bacillaceae</taxon>
        <taxon>Niallia</taxon>
    </lineage>
</organism>
<accession>A0ABZ2CCF3</accession>
<evidence type="ECO:0000313" key="3">
    <source>
        <dbReference type="Proteomes" id="UP001357223"/>
    </source>
</evidence>
<dbReference type="Gene3D" id="3.40.50.150">
    <property type="entry name" value="Vaccinia Virus protein VP39"/>
    <property type="match status" value="1"/>
</dbReference>
<dbReference type="SUPFAM" id="SSF53335">
    <property type="entry name" value="S-adenosyl-L-methionine-dependent methyltransferases"/>
    <property type="match status" value="1"/>
</dbReference>
<protein>
    <submittedName>
        <fullName evidence="2">Methyltransferase domain-containing protein</fullName>
    </submittedName>
</protein>
<dbReference type="Pfam" id="PF08241">
    <property type="entry name" value="Methyltransf_11"/>
    <property type="match status" value="1"/>
</dbReference>
<keyword evidence="2" id="KW-0489">Methyltransferase</keyword>
<keyword evidence="2" id="KW-0808">Transferase</keyword>
<evidence type="ECO:0000313" key="2">
    <source>
        <dbReference type="EMBL" id="WVX79518.1"/>
    </source>
</evidence>
<reference evidence="2 3" key="1">
    <citation type="submission" date="2023-10" db="EMBL/GenBank/DDBJ databases">
        <title>Niallia locisalis sp.nov. isolated from a salt pond sample.</title>
        <authorList>
            <person name="Li X.-J."/>
            <person name="Dong L."/>
        </authorList>
    </citation>
    <scope>NUCLEOTIDE SEQUENCE [LARGE SCALE GENOMIC DNA]</scope>
    <source>
        <strain evidence="2 3">DSM 29761</strain>
    </source>
</reference>
<dbReference type="InterPro" id="IPR029063">
    <property type="entry name" value="SAM-dependent_MTases_sf"/>
</dbReference>
<evidence type="ECO:0000259" key="1">
    <source>
        <dbReference type="Pfam" id="PF08241"/>
    </source>
</evidence>
<feature type="domain" description="Methyltransferase type 11" evidence="1">
    <location>
        <begin position="42"/>
        <end position="131"/>
    </location>
</feature>
<dbReference type="PANTHER" id="PTHR43861">
    <property type="entry name" value="TRANS-ACONITATE 2-METHYLTRANSFERASE-RELATED"/>
    <property type="match status" value="1"/>
</dbReference>
<dbReference type="RefSeq" id="WP_338448452.1">
    <property type="nucleotide sequence ID" value="NZ_CP137640.1"/>
</dbReference>
<dbReference type="EMBL" id="CP137640">
    <property type="protein sequence ID" value="WVX79518.1"/>
    <property type="molecule type" value="Genomic_DNA"/>
</dbReference>
<name>A0ABZ2CCF3_9BACI</name>
<dbReference type="PANTHER" id="PTHR43861:SF1">
    <property type="entry name" value="TRANS-ACONITATE 2-METHYLTRANSFERASE"/>
    <property type="match status" value="1"/>
</dbReference>